<dbReference type="Proteomes" id="UP000010473">
    <property type="component" value="Chromosome"/>
</dbReference>
<dbReference type="eggNOG" id="ENOG5032SJ2">
    <property type="taxonomic scope" value="Bacteria"/>
</dbReference>
<name>K9XR41_STAC7</name>
<dbReference type="RefSeq" id="WP_015192741.1">
    <property type="nucleotide sequence ID" value="NC_019748.1"/>
</dbReference>
<dbReference type="AlphaFoldDB" id="K9XR41"/>
<keyword evidence="2" id="KW-1185">Reference proteome</keyword>
<protein>
    <submittedName>
        <fullName evidence="1">Uncharacterized protein</fullName>
    </submittedName>
</protein>
<accession>K9XR41</accession>
<dbReference type="KEGG" id="scs:Sta7437_1503"/>
<proteinExistence type="predicted"/>
<evidence type="ECO:0000313" key="2">
    <source>
        <dbReference type="Proteomes" id="UP000010473"/>
    </source>
</evidence>
<dbReference type="OrthoDB" id="582684at2"/>
<reference evidence="2" key="1">
    <citation type="journal article" date="2013" name="Proc. Natl. Acad. Sci. U.S.A.">
        <title>Improving the coverage of the cyanobacterial phylum using diversity-driven genome sequencing.</title>
        <authorList>
            <person name="Shih P.M."/>
            <person name="Wu D."/>
            <person name="Latifi A."/>
            <person name="Axen S.D."/>
            <person name="Fewer D.P."/>
            <person name="Talla E."/>
            <person name="Calteau A."/>
            <person name="Cai F."/>
            <person name="Tandeau de Marsac N."/>
            <person name="Rippka R."/>
            <person name="Herdman M."/>
            <person name="Sivonen K."/>
            <person name="Coursin T."/>
            <person name="Laurent T."/>
            <person name="Goodwin L."/>
            <person name="Nolan M."/>
            <person name="Davenport K.W."/>
            <person name="Han C.S."/>
            <person name="Rubin E.M."/>
            <person name="Eisen J.A."/>
            <person name="Woyke T."/>
            <person name="Gugger M."/>
            <person name="Kerfeld C.A."/>
        </authorList>
    </citation>
    <scope>NUCLEOTIDE SEQUENCE [LARGE SCALE GENOMIC DNA]</scope>
    <source>
        <strain evidence="2">ATCC 29371 / PCC 7437</strain>
    </source>
</reference>
<organism evidence="1 2">
    <name type="scientific">Stanieria cyanosphaera (strain ATCC 29371 / PCC 7437)</name>
    <dbReference type="NCBI Taxonomy" id="111780"/>
    <lineage>
        <taxon>Bacteria</taxon>
        <taxon>Bacillati</taxon>
        <taxon>Cyanobacteriota</taxon>
        <taxon>Cyanophyceae</taxon>
        <taxon>Pleurocapsales</taxon>
        <taxon>Dermocarpellaceae</taxon>
        <taxon>Stanieria</taxon>
    </lineage>
</organism>
<evidence type="ECO:0000313" key="1">
    <source>
        <dbReference type="EMBL" id="AFZ35070.1"/>
    </source>
</evidence>
<gene>
    <name evidence="1" type="ordered locus">Sta7437_1503</name>
</gene>
<dbReference type="EMBL" id="CP003653">
    <property type="protein sequence ID" value="AFZ35070.1"/>
    <property type="molecule type" value="Genomic_DNA"/>
</dbReference>
<dbReference type="HOGENOM" id="CLU_2355062_0_0_3"/>
<sequence>MQSGFVVISKKKGKYLVARLQEDEDRPEATYILLFKEDYDALSYLNTHGQNLRDRLMVESASANQLKGLLQRWGYQGIALVEDPLIPTIQFMRSED</sequence>